<comment type="caution">
    <text evidence="3">The sequence shown here is derived from an EMBL/GenBank/DDBJ whole genome shotgun (WGS) entry which is preliminary data.</text>
</comment>
<keyword evidence="2" id="KW-0732">Signal</keyword>
<dbReference type="AlphaFoldDB" id="A0A9N9IMH5"/>
<gene>
    <name evidence="3" type="ORF">DERYTH_LOCUS15997</name>
</gene>
<dbReference type="OrthoDB" id="2507140at2759"/>
<dbReference type="Proteomes" id="UP000789405">
    <property type="component" value="Unassembled WGS sequence"/>
</dbReference>
<feature type="chain" id="PRO_5040464301" evidence="2">
    <location>
        <begin position="30"/>
        <end position="186"/>
    </location>
</feature>
<keyword evidence="4" id="KW-1185">Reference proteome</keyword>
<feature type="compositionally biased region" description="Low complexity" evidence="1">
    <location>
        <begin position="141"/>
        <end position="158"/>
    </location>
</feature>
<proteinExistence type="predicted"/>
<protein>
    <submittedName>
        <fullName evidence="3">9479_t:CDS:1</fullName>
    </submittedName>
</protein>
<feature type="region of interest" description="Disordered" evidence="1">
    <location>
        <begin position="109"/>
        <end position="166"/>
    </location>
</feature>
<dbReference type="EMBL" id="CAJVPY010013497">
    <property type="protein sequence ID" value="CAG8740896.1"/>
    <property type="molecule type" value="Genomic_DNA"/>
</dbReference>
<feature type="signal peptide" evidence="2">
    <location>
        <begin position="1"/>
        <end position="29"/>
    </location>
</feature>
<evidence type="ECO:0000256" key="1">
    <source>
        <dbReference type="SAM" id="MobiDB-lite"/>
    </source>
</evidence>
<feature type="compositionally biased region" description="Low complexity" evidence="1">
    <location>
        <begin position="109"/>
        <end position="133"/>
    </location>
</feature>
<evidence type="ECO:0000313" key="4">
    <source>
        <dbReference type="Proteomes" id="UP000789405"/>
    </source>
</evidence>
<accession>A0A9N9IMH5</accession>
<reference evidence="3" key="1">
    <citation type="submission" date="2021-06" db="EMBL/GenBank/DDBJ databases">
        <authorList>
            <person name="Kallberg Y."/>
            <person name="Tangrot J."/>
            <person name="Rosling A."/>
        </authorList>
    </citation>
    <scope>NUCLEOTIDE SEQUENCE</scope>
    <source>
        <strain evidence="3">MA453B</strain>
    </source>
</reference>
<evidence type="ECO:0000313" key="3">
    <source>
        <dbReference type="EMBL" id="CAG8740896.1"/>
    </source>
</evidence>
<sequence length="186" mass="19327">MNTREDPYMNHRTFISLAAIFALVHTSEATCANQAVYDACNTRGQSELNACYAKPNDFACQCTAMTDIRNCYLQCPDDADKTSTGNSYQAAVDQVCGYAKQQTAAAPAPTQPAAAAAGPVNPTAPVTPANPSAPNGPSPNQPTQSSTQSTSQATPSGTKSSANSNNDGRQIFFAAILSIAALIMAV</sequence>
<organism evidence="3 4">
    <name type="scientific">Dentiscutata erythropus</name>
    <dbReference type="NCBI Taxonomy" id="1348616"/>
    <lineage>
        <taxon>Eukaryota</taxon>
        <taxon>Fungi</taxon>
        <taxon>Fungi incertae sedis</taxon>
        <taxon>Mucoromycota</taxon>
        <taxon>Glomeromycotina</taxon>
        <taxon>Glomeromycetes</taxon>
        <taxon>Diversisporales</taxon>
        <taxon>Gigasporaceae</taxon>
        <taxon>Dentiscutata</taxon>
    </lineage>
</organism>
<evidence type="ECO:0000256" key="2">
    <source>
        <dbReference type="SAM" id="SignalP"/>
    </source>
</evidence>
<name>A0A9N9IMH5_9GLOM</name>